<keyword evidence="7 17" id="KW-0732">Signal</keyword>
<evidence type="ECO:0000256" key="1">
    <source>
        <dbReference type="ARBA" id="ARBA00001772"/>
    </source>
</evidence>
<evidence type="ECO:0000256" key="13">
    <source>
        <dbReference type="ARBA" id="ARBA00032850"/>
    </source>
</evidence>
<proteinExistence type="inferred from homology"/>
<feature type="binding site" evidence="15">
    <location>
        <begin position="219"/>
        <end position="221"/>
    </location>
    <ligand>
        <name>substrate</name>
    </ligand>
</feature>
<evidence type="ECO:0000256" key="10">
    <source>
        <dbReference type="ARBA" id="ARBA00022801"/>
    </source>
</evidence>
<dbReference type="NCBIfam" id="TIGR02037">
    <property type="entry name" value="degP_htrA_DO"/>
    <property type="match status" value="1"/>
</dbReference>
<dbReference type="Gene3D" id="2.30.42.10">
    <property type="match status" value="2"/>
</dbReference>
<dbReference type="InterPro" id="IPR001478">
    <property type="entry name" value="PDZ"/>
</dbReference>
<keyword evidence="10" id="KW-0378">Hydrolase</keyword>
<feature type="compositionally biased region" description="Pro residues" evidence="16">
    <location>
        <begin position="69"/>
        <end position="78"/>
    </location>
</feature>
<keyword evidence="20" id="KW-1185">Reference proteome</keyword>
<evidence type="ECO:0000256" key="11">
    <source>
        <dbReference type="ARBA" id="ARBA00022825"/>
    </source>
</evidence>
<evidence type="ECO:0000256" key="12">
    <source>
        <dbReference type="ARBA" id="ARBA00023016"/>
    </source>
</evidence>
<dbReference type="SMART" id="SM00228">
    <property type="entry name" value="PDZ"/>
    <property type="match status" value="2"/>
</dbReference>
<dbReference type="InterPro" id="IPR036034">
    <property type="entry name" value="PDZ_sf"/>
</dbReference>
<dbReference type="PANTHER" id="PTHR22939">
    <property type="entry name" value="SERINE PROTEASE FAMILY S1C HTRA-RELATED"/>
    <property type="match status" value="1"/>
</dbReference>
<keyword evidence="9" id="KW-0574">Periplasm</keyword>
<dbReference type="SUPFAM" id="SSF50156">
    <property type="entry name" value="PDZ domain-like"/>
    <property type="match status" value="2"/>
</dbReference>
<evidence type="ECO:0000256" key="2">
    <source>
        <dbReference type="ARBA" id="ARBA00004418"/>
    </source>
</evidence>
<accession>A0A1H3KPD5</accession>
<dbReference type="Gene3D" id="2.40.10.120">
    <property type="match status" value="1"/>
</dbReference>
<dbReference type="RefSeq" id="WP_089883783.1">
    <property type="nucleotide sequence ID" value="NZ_FNPF01000010.1"/>
</dbReference>
<evidence type="ECO:0000256" key="7">
    <source>
        <dbReference type="ARBA" id="ARBA00022729"/>
    </source>
</evidence>
<feature type="active site" description="Charge relay system" evidence="14">
    <location>
        <position position="117"/>
    </location>
</feature>
<dbReference type="AlphaFoldDB" id="A0A1H3KPD5"/>
<evidence type="ECO:0000256" key="4">
    <source>
        <dbReference type="ARBA" id="ARBA00013035"/>
    </source>
</evidence>
<feature type="binding site" evidence="15">
    <location>
        <position position="147"/>
    </location>
    <ligand>
        <name>substrate</name>
    </ligand>
</feature>
<comment type="similarity">
    <text evidence="3">Belongs to the peptidase S1C family.</text>
</comment>
<keyword evidence="8" id="KW-0677">Repeat</keyword>
<keyword evidence="11" id="KW-0720">Serine protease</keyword>
<dbReference type="CDD" id="cd10839">
    <property type="entry name" value="cpPDZ1_DegP-like"/>
    <property type="match status" value="1"/>
</dbReference>
<dbReference type="GO" id="GO:0006508">
    <property type="term" value="P:proteolysis"/>
    <property type="evidence" value="ECO:0007669"/>
    <property type="project" value="UniProtKB-KW"/>
</dbReference>
<gene>
    <name evidence="19" type="ORF">SAMN05444340_1107</name>
</gene>
<dbReference type="PRINTS" id="PR00834">
    <property type="entry name" value="PROTEASES2C"/>
</dbReference>
<dbReference type="Proteomes" id="UP000199286">
    <property type="component" value="Unassembled WGS sequence"/>
</dbReference>
<evidence type="ECO:0000256" key="3">
    <source>
        <dbReference type="ARBA" id="ARBA00010541"/>
    </source>
</evidence>
<dbReference type="SUPFAM" id="SSF50494">
    <property type="entry name" value="Trypsin-like serine proteases"/>
    <property type="match status" value="1"/>
</dbReference>
<evidence type="ECO:0000256" key="8">
    <source>
        <dbReference type="ARBA" id="ARBA00022737"/>
    </source>
</evidence>
<sequence>MSPMPKSGRMSAAAVALALSLTAIEAPAQEATRSAPADFTAMVEEKLPAVVGIRSTGPSPQTSAGGMPGMPPGMPGMPPGFDDFFGDQMPRQPQGPMRSQGSGFIISADGYVVTNNHVVADAEQVQVVLDDEREYDAEVIGTDPATDIALLKIDAEEDLPTVEWGSSDDLKIGQWVVAIGNPFGLGGTVTAGIVSARSRDINSGPYDDFIQTDAAINSGNSGGPLFNAPGEVVGVNTAIFSPSGGNVGIGFAVPSAVAQRIVEDLREDGSVERGWLGVQIQSIDDALAEALDLADTTGVLVSDATAGGPAAEAGLQAGDVIVSVAGEDVSDPRGLTFAVADLPVGEPVAVTYLRDGERQEAEVTLGERPDMGMSTDPAAPEQDALPDGPTIGVAIQPVTPQLRSEMGLPSDLEGLAVASVDPESPAAEAGLRQGDVIVQAAGQPVPDVAALREAAAAAEEEGEPLLLRIYRDGGYAFRAVTFPENAAD</sequence>
<evidence type="ECO:0000256" key="5">
    <source>
        <dbReference type="ARBA" id="ARBA00013958"/>
    </source>
</evidence>
<evidence type="ECO:0000313" key="20">
    <source>
        <dbReference type="Proteomes" id="UP000199286"/>
    </source>
</evidence>
<dbReference type="Pfam" id="PF13365">
    <property type="entry name" value="Trypsin_2"/>
    <property type="match status" value="1"/>
</dbReference>
<dbReference type="InterPro" id="IPR009003">
    <property type="entry name" value="Peptidase_S1_PA"/>
</dbReference>
<feature type="domain" description="PDZ" evidence="18">
    <location>
        <begin position="261"/>
        <end position="331"/>
    </location>
</feature>
<dbReference type="Pfam" id="PF13180">
    <property type="entry name" value="PDZ_2"/>
    <property type="match status" value="2"/>
</dbReference>
<dbReference type="EMBL" id="FNPF01000010">
    <property type="protein sequence ID" value="SDY53585.1"/>
    <property type="molecule type" value="Genomic_DNA"/>
</dbReference>
<evidence type="ECO:0000256" key="6">
    <source>
        <dbReference type="ARBA" id="ARBA00022670"/>
    </source>
</evidence>
<dbReference type="PANTHER" id="PTHR22939:SF130">
    <property type="entry name" value="PERIPLASMIC SERINE ENDOPROTEASE DEGP-LIKE-RELATED"/>
    <property type="match status" value="1"/>
</dbReference>
<dbReference type="EC" id="3.4.21.107" evidence="4"/>
<dbReference type="InterPro" id="IPR011782">
    <property type="entry name" value="Pept_S1C_Do"/>
</dbReference>
<feature type="active site" description="Charge relay system" evidence="14">
    <location>
        <position position="147"/>
    </location>
</feature>
<dbReference type="GO" id="GO:0042597">
    <property type="term" value="C:periplasmic space"/>
    <property type="evidence" value="ECO:0007669"/>
    <property type="project" value="UniProtKB-SubCell"/>
</dbReference>
<feature type="region of interest" description="Disordered" evidence="16">
    <location>
        <begin position="53"/>
        <end position="100"/>
    </location>
</feature>
<evidence type="ECO:0000256" key="14">
    <source>
        <dbReference type="PIRSR" id="PIRSR611782-1"/>
    </source>
</evidence>
<feature type="compositionally biased region" description="Low complexity" evidence="16">
    <location>
        <begin position="79"/>
        <end position="90"/>
    </location>
</feature>
<feature type="active site" description="Charge relay system" evidence="14">
    <location>
        <position position="221"/>
    </location>
</feature>
<comment type="catalytic activity">
    <reaction evidence="1">
        <text>Acts on substrates that are at least partially unfolded. The cleavage site P1 residue is normally between a pair of hydrophobic residues, such as Val-|-Val.</text>
        <dbReference type="EC" id="3.4.21.107"/>
    </reaction>
</comment>
<name>A0A1H3KPD5_9RHOB</name>
<feature type="binding site" evidence="15">
    <location>
        <position position="117"/>
    </location>
    <ligand>
        <name>substrate</name>
    </ligand>
</feature>
<keyword evidence="12" id="KW-0346">Stress response</keyword>
<feature type="domain" description="PDZ" evidence="18">
    <location>
        <begin position="388"/>
        <end position="473"/>
    </location>
</feature>
<dbReference type="OrthoDB" id="9758917at2"/>
<dbReference type="FunFam" id="2.40.10.120:FF:000007">
    <property type="entry name" value="Periplasmic serine endoprotease DegP-like"/>
    <property type="match status" value="1"/>
</dbReference>
<evidence type="ECO:0000259" key="18">
    <source>
        <dbReference type="PROSITE" id="PS50106"/>
    </source>
</evidence>
<evidence type="ECO:0000256" key="16">
    <source>
        <dbReference type="SAM" id="MobiDB-lite"/>
    </source>
</evidence>
<reference evidence="19 20" key="1">
    <citation type="submission" date="2016-10" db="EMBL/GenBank/DDBJ databases">
        <authorList>
            <person name="de Groot N.N."/>
        </authorList>
    </citation>
    <scope>NUCLEOTIDE SEQUENCE [LARGE SCALE GENOMIC DNA]</scope>
    <source>
        <strain evidence="19 20">DSM 26880</strain>
    </source>
</reference>
<evidence type="ECO:0000313" key="19">
    <source>
        <dbReference type="EMBL" id="SDY53585.1"/>
    </source>
</evidence>
<feature type="chain" id="PRO_5038334077" description="Probable periplasmic serine endoprotease DegP-like" evidence="17">
    <location>
        <begin position="29"/>
        <end position="488"/>
    </location>
</feature>
<protein>
    <recommendedName>
        <fullName evidence="5">Probable periplasmic serine endoprotease DegP-like</fullName>
        <ecNumber evidence="4">3.4.21.107</ecNumber>
    </recommendedName>
    <alternativeName>
        <fullName evidence="13">Protease Do</fullName>
    </alternativeName>
</protein>
<feature type="signal peptide" evidence="17">
    <location>
        <begin position="1"/>
        <end position="28"/>
    </location>
</feature>
<dbReference type="PROSITE" id="PS50106">
    <property type="entry name" value="PDZ"/>
    <property type="match status" value="2"/>
</dbReference>
<organism evidence="19 20">
    <name type="scientific">Citreimonas salinaria</name>
    <dbReference type="NCBI Taxonomy" id="321339"/>
    <lineage>
        <taxon>Bacteria</taxon>
        <taxon>Pseudomonadati</taxon>
        <taxon>Pseudomonadota</taxon>
        <taxon>Alphaproteobacteria</taxon>
        <taxon>Rhodobacterales</taxon>
        <taxon>Roseobacteraceae</taxon>
        <taxon>Citreimonas</taxon>
    </lineage>
</organism>
<evidence type="ECO:0000256" key="15">
    <source>
        <dbReference type="PIRSR" id="PIRSR611782-2"/>
    </source>
</evidence>
<evidence type="ECO:0000256" key="9">
    <source>
        <dbReference type="ARBA" id="ARBA00022764"/>
    </source>
</evidence>
<dbReference type="InterPro" id="IPR001940">
    <property type="entry name" value="Peptidase_S1C"/>
</dbReference>
<keyword evidence="6 19" id="KW-0645">Protease</keyword>
<dbReference type="STRING" id="321339.SAMN05444340_1107"/>
<evidence type="ECO:0000256" key="17">
    <source>
        <dbReference type="SAM" id="SignalP"/>
    </source>
</evidence>
<dbReference type="GO" id="GO:0004252">
    <property type="term" value="F:serine-type endopeptidase activity"/>
    <property type="evidence" value="ECO:0007669"/>
    <property type="project" value="InterPro"/>
</dbReference>
<comment type="subcellular location">
    <subcellularLocation>
        <location evidence="2">Periplasm</location>
    </subcellularLocation>
</comment>